<organism evidence="1 2">
    <name type="scientific">Actinocatenispora rupis</name>
    <dbReference type="NCBI Taxonomy" id="519421"/>
    <lineage>
        <taxon>Bacteria</taxon>
        <taxon>Bacillati</taxon>
        <taxon>Actinomycetota</taxon>
        <taxon>Actinomycetes</taxon>
        <taxon>Micromonosporales</taxon>
        <taxon>Micromonosporaceae</taxon>
        <taxon>Actinocatenispora</taxon>
    </lineage>
</organism>
<name>A0A8J3NAW0_9ACTN</name>
<dbReference type="RefSeq" id="WP_203658493.1">
    <property type="nucleotide sequence ID" value="NZ_BAAAZM010000013.1"/>
</dbReference>
<keyword evidence="2" id="KW-1185">Reference proteome</keyword>
<protein>
    <recommendedName>
        <fullName evidence="3">Secreted protein</fullName>
    </recommendedName>
</protein>
<evidence type="ECO:0000313" key="2">
    <source>
        <dbReference type="Proteomes" id="UP000612808"/>
    </source>
</evidence>
<reference evidence="1" key="1">
    <citation type="submission" date="2021-01" db="EMBL/GenBank/DDBJ databases">
        <title>Whole genome shotgun sequence of Actinocatenispora rupis NBRC 107355.</title>
        <authorList>
            <person name="Komaki H."/>
            <person name="Tamura T."/>
        </authorList>
    </citation>
    <scope>NUCLEOTIDE SEQUENCE</scope>
    <source>
        <strain evidence="1">NBRC 107355</strain>
    </source>
</reference>
<dbReference type="AlphaFoldDB" id="A0A8J3NAW0"/>
<proteinExistence type="predicted"/>
<evidence type="ECO:0008006" key="3">
    <source>
        <dbReference type="Google" id="ProtNLM"/>
    </source>
</evidence>
<evidence type="ECO:0000313" key="1">
    <source>
        <dbReference type="EMBL" id="GID12501.1"/>
    </source>
</evidence>
<comment type="caution">
    <text evidence="1">The sequence shown here is derived from an EMBL/GenBank/DDBJ whole genome shotgun (WGS) entry which is preliminary data.</text>
</comment>
<dbReference type="EMBL" id="BOMB01000019">
    <property type="protein sequence ID" value="GID12501.1"/>
    <property type="molecule type" value="Genomic_DNA"/>
</dbReference>
<gene>
    <name evidence="1" type="ORF">Aru02nite_33900</name>
</gene>
<sequence>MRRLFWLGLGVAVGVVAVRKISQKAEAFTPQGVAASLQSTAAGAAANALDEVRSFVSDVRASMAEREGQIHEAVAANLDLGARPASLDPRDR</sequence>
<accession>A0A8J3NAW0</accession>
<dbReference type="Proteomes" id="UP000612808">
    <property type="component" value="Unassembled WGS sequence"/>
</dbReference>